<dbReference type="InterPro" id="IPR036291">
    <property type="entry name" value="NAD(P)-bd_dom_sf"/>
</dbReference>
<dbReference type="SUPFAM" id="SSF51735">
    <property type="entry name" value="NAD(P)-binding Rossmann-fold domains"/>
    <property type="match status" value="1"/>
</dbReference>
<organism evidence="1 2">
    <name type="scientific">Coccomyxa viridis</name>
    <dbReference type="NCBI Taxonomy" id="1274662"/>
    <lineage>
        <taxon>Eukaryota</taxon>
        <taxon>Viridiplantae</taxon>
        <taxon>Chlorophyta</taxon>
        <taxon>core chlorophytes</taxon>
        <taxon>Trebouxiophyceae</taxon>
        <taxon>Trebouxiophyceae incertae sedis</taxon>
        <taxon>Coccomyxaceae</taxon>
        <taxon>Coccomyxa</taxon>
    </lineage>
</organism>
<dbReference type="PRINTS" id="PR00081">
    <property type="entry name" value="GDHRDH"/>
</dbReference>
<comment type="caution">
    <text evidence="1">The sequence shown here is derived from an EMBL/GenBank/DDBJ whole genome shotgun (WGS) entry which is preliminary data.</text>
</comment>
<protein>
    <submittedName>
        <fullName evidence="1">G7629 protein</fullName>
    </submittedName>
</protein>
<evidence type="ECO:0000313" key="2">
    <source>
        <dbReference type="Proteomes" id="UP001497392"/>
    </source>
</evidence>
<dbReference type="Pfam" id="PF13561">
    <property type="entry name" value="adh_short_C2"/>
    <property type="match status" value="1"/>
</dbReference>
<accession>A0ABP1G0T9</accession>
<dbReference type="EMBL" id="CAXHTA020000011">
    <property type="protein sequence ID" value="CAL5224871.1"/>
    <property type="molecule type" value="Genomic_DNA"/>
</dbReference>
<gene>
    <name evidence="1" type="primary">g7629</name>
    <name evidence="1" type="ORF">VP750_LOCUS6530</name>
</gene>
<dbReference type="PANTHER" id="PTHR43975">
    <property type="entry name" value="ZGC:101858"/>
    <property type="match status" value="1"/>
</dbReference>
<keyword evidence="2" id="KW-1185">Reference proteome</keyword>
<dbReference type="Gene3D" id="3.40.50.720">
    <property type="entry name" value="NAD(P)-binding Rossmann-like Domain"/>
    <property type="match status" value="1"/>
</dbReference>
<dbReference type="PANTHER" id="PTHR43975:SF2">
    <property type="entry name" value="EG:BACR7A4.14 PROTEIN-RELATED"/>
    <property type="match status" value="1"/>
</dbReference>
<dbReference type="InterPro" id="IPR002347">
    <property type="entry name" value="SDR_fam"/>
</dbReference>
<evidence type="ECO:0000313" key="1">
    <source>
        <dbReference type="EMBL" id="CAL5224871.1"/>
    </source>
</evidence>
<sequence>MQSFGVPGLGTIPIVPDLEGRRVLITGGSAGIGKACALAFDTNGCKVAIVGRRRERLDAVAIQMKDALPIVADLSGGDAEMQRVIYETIQGLGGLDIIVNNGAGSTDLMREGTAEQAILSAIQLHVTSCLALVRAAEEELIRNKGAVVNISSTAARVPRGGNPAYGVAKAAQDRLTQDLAFELAPKGVRVNSVLPAAVRTEVFETFAHQQGKGVDDVMQNFAPYHVMDRVGDPNEIAAAVVFLASNAASFITGVNLPVDGGLLLGFWANKTGP</sequence>
<reference evidence="1 2" key="1">
    <citation type="submission" date="2024-06" db="EMBL/GenBank/DDBJ databases">
        <authorList>
            <person name="Kraege A."/>
            <person name="Thomma B."/>
        </authorList>
    </citation>
    <scope>NUCLEOTIDE SEQUENCE [LARGE SCALE GENOMIC DNA]</scope>
</reference>
<name>A0ABP1G0T9_9CHLO</name>
<proteinExistence type="predicted"/>
<dbReference type="Proteomes" id="UP001497392">
    <property type="component" value="Unassembled WGS sequence"/>
</dbReference>
<dbReference type="PRINTS" id="PR00080">
    <property type="entry name" value="SDRFAMILY"/>
</dbReference>